<sequence length="124" mass="12738">MSLHPELLAAIGHEFGDRLAAPPQLTQDALIVPLPGGTTLTVRYAARDAYSLRWQVSGGGGILDMGIDTAPVHPALGTRPNHLHLPDGRVVADPLTSPDAAPAANVAAVVSALLADPRLSSLTA</sequence>
<evidence type="ECO:0000313" key="1">
    <source>
        <dbReference type="EMBL" id="MFC5770729.1"/>
    </source>
</evidence>
<dbReference type="RefSeq" id="WP_096444822.1">
    <property type="nucleotide sequence ID" value="NZ_JBHSOG010000059.1"/>
</dbReference>
<organism evidence="1 2">
    <name type="scientific">Thauera sinica</name>
    <dbReference type="NCBI Taxonomy" id="2665146"/>
    <lineage>
        <taxon>Bacteria</taxon>
        <taxon>Pseudomonadati</taxon>
        <taxon>Pseudomonadota</taxon>
        <taxon>Betaproteobacteria</taxon>
        <taxon>Rhodocyclales</taxon>
        <taxon>Zoogloeaceae</taxon>
        <taxon>Thauera</taxon>
    </lineage>
</organism>
<evidence type="ECO:0000313" key="2">
    <source>
        <dbReference type="Proteomes" id="UP001595974"/>
    </source>
</evidence>
<dbReference type="Pfam" id="PF20126">
    <property type="entry name" value="TumE"/>
    <property type="match status" value="1"/>
</dbReference>
<comment type="caution">
    <text evidence="1">The sequence shown here is derived from an EMBL/GenBank/DDBJ whole genome shotgun (WGS) entry which is preliminary data.</text>
</comment>
<protein>
    <submittedName>
        <fullName evidence="1">Uncharacterized protein</fullName>
    </submittedName>
</protein>
<reference evidence="2" key="1">
    <citation type="journal article" date="2019" name="Int. J. Syst. Evol. Microbiol.">
        <title>The Global Catalogue of Microorganisms (GCM) 10K type strain sequencing project: providing services to taxonomists for standard genome sequencing and annotation.</title>
        <authorList>
            <consortium name="The Broad Institute Genomics Platform"/>
            <consortium name="The Broad Institute Genome Sequencing Center for Infectious Disease"/>
            <person name="Wu L."/>
            <person name="Ma J."/>
        </authorList>
    </citation>
    <scope>NUCLEOTIDE SEQUENCE [LARGE SCALE GENOMIC DNA]</scope>
    <source>
        <strain evidence="2">SHR3</strain>
    </source>
</reference>
<accession>A0ABW1AUM1</accession>
<gene>
    <name evidence="1" type="ORF">ACFPTN_15215</name>
</gene>
<proteinExistence type="predicted"/>
<keyword evidence="2" id="KW-1185">Reference proteome</keyword>
<dbReference type="Proteomes" id="UP001595974">
    <property type="component" value="Unassembled WGS sequence"/>
</dbReference>
<dbReference type="InterPro" id="IPR045397">
    <property type="entry name" value="TumE-like"/>
</dbReference>
<name>A0ABW1AUM1_9RHOO</name>
<dbReference type="EMBL" id="JBHSOG010000059">
    <property type="protein sequence ID" value="MFC5770729.1"/>
    <property type="molecule type" value="Genomic_DNA"/>
</dbReference>